<feature type="transmembrane region" description="Helical" evidence="6">
    <location>
        <begin position="341"/>
        <end position="364"/>
    </location>
</feature>
<dbReference type="InterPro" id="IPR011701">
    <property type="entry name" value="MFS"/>
</dbReference>
<dbReference type="Proteomes" id="UP000002333">
    <property type="component" value="Chromosome"/>
</dbReference>
<reference evidence="9" key="2">
    <citation type="submission" date="2008-05" db="EMBL/GenBank/DDBJ databases">
        <title>Genome sequence of Clostridium botulinum Ba4 strain 657.</title>
        <authorList>
            <person name="Shrivastava S."/>
            <person name="Brown J.L."/>
            <person name="Bruce D."/>
            <person name="Detter C."/>
            <person name="Munk C."/>
            <person name="Smith L.A."/>
            <person name="Smith T.J."/>
            <person name="Sutton G."/>
            <person name="Brettin T.S."/>
        </authorList>
    </citation>
    <scope>NUCLEOTIDE SEQUENCE [LARGE SCALE GENOMIC DNA]</scope>
    <source>
        <strain evidence="9">657 / Type Ba4</strain>
    </source>
</reference>
<dbReference type="PANTHER" id="PTHR11360:SF304">
    <property type="entry name" value="MFS DOMAIN-CONTAINING PROTEIN"/>
    <property type="match status" value="1"/>
</dbReference>
<dbReference type="PANTHER" id="PTHR11360">
    <property type="entry name" value="MONOCARBOXYLATE TRANSPORTER"/>
    <property type="match status" value="1"/>
</dbReference>
<feature type="transmembrane region" description="Helical" evidence="6">
    <location>
        <begin position="97"/>
        <end position="118"/>
    </location>
</feature>
<evidence type="ECO:0000313" key="9">
    <source>
        <dbReference type="Proteomes" id="UP000002333"/>
    </source>
</evidence>
<feature type="transmembrane region" description="Helical" evidence="6">
    <location>
        <begin position="7"/>
        <end position="25"/>
    </location>
</feature>
<dbReference type="KEGG" id="cbi:CLJ_B1723"/>
<keyword evidence="4 6" id="KW-1133">Transmembrane helix</keyword>
<feature type="transmembrane region" description="Helical" evidence="6">
    <location>
        <begin position="130"/>
        <end position="151"/>
    </location>
</feature>
<comment type="subcellular location">
    <subcellularLocation>
        <location evidence="1">Cell membrane</location>
        <topology evidence="1">Multi-pass membrane protein</topology>
    </subcellularLocation>
</comment>
<dbReference type="InterPro" id="IPR036259">
    <property type="entry name" value="MFS_trans_sf"/>
</dbReference>
<dbReference type="PROSITE" id="PS50850">
    <property type="entry name" value="MFS"/>
    <property type="match status" value="1"/>
</dbReference>
<evidence type="ECO:0000256" key="5">
    <source>
        <dbReference type="ARBA" id="ARBA00023136"/>
    </source>
</evidence>
<keyword evidence="5 6" id="KW-0472">Membrane</keyword>
<feature type="transmembrane region" description="Helical" evidence="6">
    <location>
        <begin position="45"/>
        <end position="62"/>
    </location>
</feature>
<dbReference type="EMBL" id="CP001083">
    <property type="protein sequence ID" value="ACQ53365.1"/>
    <property type="molecule type" value="Genomic_DNA"/>
</dbReference>
<feature type="transmembrane region" description="Helical" evidence="6">
    <location>
        <begin position="283"/>
        <end position="301"/>
    </location>
</feature>
<organism evidence="8 9">
    <name type="scientific">Clostridium botulinum (strain 657 / Type Ba4)</name>
    <dbReference type="NCBI Taxonomy" id="515621"/>
    <lineage>
        <taxon>Bacteria</taxon>
        <taxon>Bacillati</taxon>
        <taxon>Bacillota</taxon>
        <taxon>Clostridia</taxon>
        <taxon>Eubacteriales</taxon>
        <taxon>Clostridiaceae</taxon>
        <taxon>Clostridium</taxon>
    </lineage>
</organism>
<evidence type="ECO:0000259" key="7">
    <source>
        <dbReference type="PROSITE" id="PS50850"/>
    </source>
</evidence>
<feature type="transmembrane region" description="Helical" evidence="6">
    <location>
        <begin position="222"/>
        <end position="244"/>
    </location>
</feature>
<accession>A0A3F3ABR8</accession>
<feature type="domain" description="Major facilitator superfamily (MFS) profile" evidence="7">
    <location>
        <begin position="1"/>
        <end position="396"/>
    </location>
</feature>
<evidence type="ECO:0000256" key="1">
    <source>
        <dbReference type="ARBA" id="ARBA00004651"/>
    </source>
</evidence>
<dbReference type="InterPro" id="IPR050327">
    <property type="entry name" value="Proton-linked_MCT"/>
</dbReference>
<sequence length="409" mass="44173">MNKKPYKVLSVATATNFIAGLIYIWSVISKSLINDLNWTSKQASLPYTVITVSFVIAMVIFGKIQDMKGPKLTVTLGGILMGTGLILSGIFTEPNIMILTMGVIAGAGIGTINASTTPPVVKWFPHEKKGMVTGIVVAGIGLSSAFYSPLANYLIKTVGLSKTYIYIGVGALISSVLLAQFLENPPEDFVHKDINSNEEKHIKSSTDCTWQEMIKTADFYKLWLMLAFSSSAGLMIIGHISNIAKIQVNWQGGFILVILLAIFNTLGRVLGGTLSDKMDRINLMKLIFILQGINMFIFPRYSNVELLSIGVAIAGLCYGAGFAIFPAAVTDRYGVKNFGINYGLTYTGWGIGGVIGPMTAATIFDATGNYNSAYIVAAALMIIATIIGLTFRPKKVKIEEVAFNSKNIK</sequence>
<dbReference type="RefSeq" id="WP_012720919.1">
    <property type="nucleotide sequence ID" value="NC_012658.1"/>
</dbReference>
<proteinExistence type="predicted"/>
<evidence type="ECO:0000313" key="8">
    <source>
        <dbReference type="EMBL" id="ACQ53365.1"/>
    </source>
</evidence>
<evidence type="ECO:0000256" key="2">
    <source>
        <dbReference type="ARBA" id="ARBA00022448"/>
    </source>
</evidence>
<dbReference type="Gene3D" id="1.20.1250.20">
    <property type="entry name" value="MFS general substrate transporter like domains"/>
    <property type="match status" value="2"/>
</dbReference>
<keyword evidence="2" id="KW-0813">Transport</keyword>
<feature type="transmembrane region" description="Helical" evidence="6">
    <location>
        <begin position="307"/>
        <end position="329"/>
    </location>
</feature>
<evidence type="ECO:0000256" key="3">
    <source>
        <dbReference type="ARBA" id="ARBA00022692"/>
    </source>
</evidence>
<protein>
    <submittedName>
        <fullName evidence="8">Major facilitator family transporter</fullName>
    </submittedName>
</protein>
<evidence type="ECO:0000256" key="6">
    <source>
        <dbReference type="SAM" id="Phobius"/>
    </source>
</evidence>
<dbReference type="Pfam" id="PF07690">
    <property type="entry name" value="MFS_1"/>
    <property type="match status" value="1"/>
</dbReference>
<evidence type="ECO:0000256" key="4">
    <source>
        <dbReference type="ARBA" id="ARBA00022989"/>
    </source>
</evidence>
<dbReference type="SUPFAM" id="SSF103473">
    <property type="entry name" value="MFS general substrate transporter"/>
    <property type="match status" value="1"/>
</dbReference>
<dbReference type="CDD" id="cd17353">
    <property type="entry name" value="MFS_OFA_like"/>
    <property type="match status" value="1"/>
</dbReference>
<dbReference type="InterPro" id="IPR020846">
    <property type="entry name" value="MFS_dom"/>
</dbReference>
<feature type="transmembrane region" description="Helical" evidence="6">
    <location>
        <begin position="370"/>
        <end position="391"/>
    </location>
</feature>
<dbReference type="GO" id="GO:0022857">
    <property type="term" value="F:transmembrane transporter activity"/>
    <property type="evidence" value="ECO:0007669"/>
    <property type="project" value="InterPro"/>
</dbReference>
<feature type="transmembrane region" description="Helical" evidence="6">
    <location>
        <begin position="163"/>
        <end position="182"/>
    </location>
</feature>
<feature type="transmembrane region" description="Helical" evidence="6">
    <location>
        <begin position="250"/>
        <end position="271"/>
    </location>
</feature>
<feature type="transmembrane region" description="Helical" evidence="6">
    <location>
        <begin position="74"/>
        <end position="91"/>
    </location>
</feature>
<reference evidence="8 9" key="1">
    <citation type="journal article" date="2007" name="PLoS ONE">
        <title>Analysis of the neurotoxin complex genes in Clostridium botulinum A1-A4 and B1 strains: BoNT/A3, /Ba4 and /B1 clusters are located within plasmids.</title>
        <authorList>
            <person name="Smith T.J."/>
            <person name="Hill K.K."/>
            <person name="Foley B.T."/>
            <person name="Detter J.C."/>
            <person name="Munk A.C."/>
            <person name="Bruce D.C."/>
            <person name="Doggett N.A."/>
            <person name="Smith L.A."/>
            <person name="Marks J.D."/>
            <person name="Xie G."/>
            <person name="Brettin T.S."/>
        </authorList>
    </citation>
    <scope>NUCLEOTIDE SEQUENCE [LARGE SCALE GENOMIC DNA]</scope>
    <source>
        <strain evidence="9">657 / Type Ba4</strain>
    </source>
</reference>
<gene>
    <name evidence="8" type="ordered locus">CLJ_B1723</name>
</gene>
<keyword evidence="3 6" id="KW-0812">Transmembrane</keyword>
<dbReference type="GO" id="GO:0005886">
    <property type="term" value="C:plasma membrane"/>
    <property type="evidence" value="ECO:0007669"/>
    <property type="project" value="UniProtKB-SubCell"/>
</dbReference>
<dbReference type="AlphaFoldDB" id="A0A3F3ABR8"/>
<name>A0A3F3ABR8_CLOB6</name>